<gene>
    <name evidence="2" type="ORF">ALTATR162_LOCUS2895</name>
</gene>
<feature type="compositionally biased region" description="Low complexity" evidence="1">
    <location>
        <begin position="91"/>
        <end position="104"/>
    </location>
</feature>
<dbReference type="RefSeq" id="XP_043166436.1">
    <property type="nucleotide sequence ID" value="XM_043310501.1"/>
</dbReference>
<evidence type="ECO:0000256" key="1">
    <source>
        <dbReference type="SAM" id="MobiDB-lite"/>
    </source>
</evidence>
<sequence length="132" mass="13453">MLQGPETWEFHETIPGVATKNGACSWTGAFTEVPITCDAEAIGEEYTIPSGSPTVFSQSELRAWTSLRYAVATIVPATPTLIPGSTGNKDGAAATSTEATGSKARAPRTSRPTGAMLLVGGVAAIGGAAWGL</sequence>
<accession>A0A8J2MXQ4</accession>
<keyword evidence="3" id="KW-1185">Reference proteome</keyword>
<reference evidence="2" key="1">
    <citation type="submission" date="2021-05" db="EMBL/GenBank/DDBJ databases">
        <authorList>
            <person name="Stam R."/>
        </authorList>
    </citation>
    <scope>NUCLEOTIDE SEQUENCE</scope>
    <source>
        <strain evidence="2">CS162</strain>
    </source>
</reference>
<feature type="region of interest" description="Disordered" evidence="1">
    <location>
        <begin position="81"/>
        <end position="110"/>
    </location>
</feature>
<dbReference type="AlphaFoldDB" id="A0A8J2MXQ4"/>
<evidence type="ECO:0000313" key="2">
    <source>
        <dbReference type="EMBL" id="CAG5152745.1"/>
    </source>
</evidence>
<proteinExistence type="predicted"/>
<protein>
    <submittedName>
        <fullName evidence="2">Uncharacterized protein</fullName>
    </submittedName>
</protein>
<organism evidence="2 3">
    <name type="scientific">Alternaria atra</name>
    <dbReference type="NCBI Taxonomy" id="119953"/>
    <lineage>
        <taxon>Eukaryota</taxon>
        <taxon>Fungi</taxon>
        <taxon>Dikarya</taxon>
        <taxon>Ascomycota</taxon>
        <taxon>Pezizomycotina</taxon>
        <taxon>Dothideomycetes</taxon>
        <taxon>Pleosporomycetidae</taxon>
        <taxon>Pleosporales</taxon>
        <taxon>Pleosporineae</taxon>
        <taxon>Pleosporaceae</taxon>
        <taxon>Alternaria</taxon>
        <taxon>Alternaria sect. Ulocladioides</taxon>
    </lineage>
</organism>
<dbReference type="GeneID" id="67014390"/>
<comment type="caution">
    <text evidence="2">The sequence shown here is derived from an EMBL/GenBank/DDBJ whole genome shotgun (WGS) entry which is preliminary data.</text>
</comment>
<dbReference type="EMBL" id="CAJRGZ010000016">
    <property type="protein sequence ID" value="CAG5152745.1"/>
    <property type="molecule type" value="Genomic_DNA"/>
</dbReference>
<name>A0A8J2MXQ4_9PLEO</name>
<dbReference type="Proteomes" id="UP000676310">
    <property type="component" value="Unassembled WGS sequence"/>
</dbReference>
<evidence type="ECO:0000313" key="3">
    <source>
        <dbReference type="Proteomes" id="UP000676310"/>
    </source>
</evidence>
<dbReference type="OrthoDB" id="3689315at2759"/>